<evidence type="ECO:0000313" key="9">
    <source>
        <dbReference type="EMBL" id="NYD91087.1"/>
    </source>
</evidence>
<dbReference type="AlphaFoldDB" id="A0A7Y9FQA7"/>
<dbReference type="InterPro" id="IPR052558">
    <property type="entry name" value="Siderophore_Hydrolase_D"/>
</dbReference>
<name>A0A7Y9FQA7_9SPHN</name>
<comment type="catalytic activity">
    <reaction evidence="8">
        <text>an acyl-CoA + a 1,2-diacyl-sn-glycerol = a triacyl-sn-glycerol + CoA</text>
        <dbReference type="Rhea" id="RHEA:10868"/>
        <dbReference type="ChEBI" id="CHEBI:17815"/>
        <dbReference type="ChEBI" id="CHEBI:57287"/>
        <dbReference type="ChEBI" id="CHEBI:58342"/>
        <dbReference type="ChEBI" id="CHEBI:64615"/>
        <dbReference type="EC" id="2.3.1.20"/>
    </reaction>
</comment>
<gene>
    <name evidence="9" type="ORF">HD841_002894</name>
</gene>
<evidence type="ECO:0000256" key="6">
    <source>
        <dbReference type="ARBA" id="ARBA00022801"/>
    </source>
</evidence>
<dbReference type="Proteomes" id="UP000517753">
    <property type="component" value="Unassembled WGS sequence"/>
</dbReference>
<accession>A0A7Y9FQA7</accession>
<evidence type="ECO:0000256" key="4">
    <source>
        <dbReference type="ARBA" id="ARBA00012820"/>
    </source>
</evidence>
<evidence type="ECO:0000256" key="7">
    <source>
        <dbReference type="ARBA" id="ARBA00032572"/>
    </source>
</evidence>
<dbReference type="InterPro" id="IPR000801">
    <property type="entry name" value="Esterase-like"/>
</dbReference>
<dbReference type="PANTHER" id="PTHR40841">
    <property type="entry name" value="SIDEROPHORE TRIACETYLFUSARININE C ESTERASE"/>
    <property type="match status" value="1"/>
</dbReference>
<comment type="catalytic activity">
    <reaction evidence="1">
        <text>2 alpha,alpha'-trehalose 6-mycolate = alpha,alpha'-trehalose 6,6'-bismycolate + alpha,alpha-trehalose</text>
        <dbReference type="Rhea" id="RHEA:23472"/>
        <dbReference type="ChEBI" id="CHEBI:16551"/>
        <dbReference type="ChEBI" id="CHEBI:18195"/>
        <dbReference type="ChEBI" id="CHEBI:18234"/>
        <dbReference type="EC" id="2.3.1.122"/>
    </reaction>
</comment>
<dbReference type="GO" id="GO:0050348">
    <property type="term" value="F:trehalose O-mycolyltransferase activity"/>
    <property type="evidence" value="ECO:0007669"/>
    <property type="project" value="UniProtKB-EC"/>
</dbReference>
<dbReference type="SUPFAM" id="SSF53474">
    <property type="entry name" value="alpha/beta-Hydrolases"/>
    <property type="match status" value="1"/>
</dbReference>
<comment type="similarity">
    <text evidence="3">Belongs to the mycobacterial A85 antigen family.</text>
</comment>
<evidence type="ECO:0000256" key="8">
    <source>
        <dbReference type="ARBA" id="ARBA00048109"/>
    </source>
</evidence>
<keyword evidence="10" id="KW-1185">Reference proteome</keyword>
<keyword evidence="6" id="KW-0378">Hydrolase</keyword>
<dbReference type="EC" id="2.3.1.20" evidence="5"/>
<evidence type="ECO:0000313" key="10">
    <source>
        <dbReference type="Proteomes" id="UP000517753"/>
    </source>
</evidence>
<evidence type="ECO:0000256" key="1">
    <source>
        <dbReference type="ARBA" id="ARBA00000697"/>
    </source>
</evidence>
<sequence>MTDFSRRGVLLGSSAALASTGVQATALRGSHLAAPAPAPAVLNDSEQRLLTMPDGQALTIQIAHPHPVEEELPLMIRGRKPVPIYVLDGWDNFAVVAGLVRTMQWGGSVPPCLVIGLGYADPAAADKSSRRRYDLTPNANGPIKGVRYGGSVPFRHFIGSVVKPMIERTFTVDVAQSTLVGHSLGGLFALETALKKPTLFSNVLALSPSLWFDDHLLLRQWRAALKAASPFPRVVTLAGDREEAISPSELHMTRNVQFLGEAVSEAKQSDRIFTGVLEDTTHHTILGPGLTFGLRKLLDPNPPSVQAGLVTRV</sequence>
<dbReference type="RefSeq" id="WP_179509530.1">
    <property type="nucleotide sequence ID" value="NZ_JACCBY010000004.1"/>
</dbReference>
<dbReference type="EC" id="2.3.1.122" evidence="4"/>
<evidence type="ECO:0000256" key="3">
    <source>
        <dbReference type="ARBA" id="ARBA00005874"/>
    </source>
</evidence>
<dbReference type="Gene3D" id="3.40.50.1820">
    <property type="entry name" value="alpha/beta hydrolase"/>
    <property type="match status" value="1"/>
</dbReference>
<reference evidence="9 10" key="2">
    <citation type="submission" date="2020-08" db="EMBL/GenBank/DDBJ databases">
        <title>The Agave Microbiome: Exploring the role of microbial communities in plant adaptations to desert environments.</title>
        <authorList>
            <person name="Partida-Martinez L.P."/>
        </authorList>
    </citation>
    <scope>NUCLEOTIDE SEQUENCE [LARGE SCALE GENOMIC DNA]</scope>
    <source>
        <strain evidence="9 10">AS2.3</strain>
    </source>
</reference>
<comment type="similarity">
    <text evidence="2">Belongs to the esterase D family.</text>
</comment>
<protein>
    <recommendedName>
        <fullName evidence="7">Acyl-CoA:diacylglycerol acyltransferase</fullName>
        <ecNumber evidence="4">2.3.1.122</ecNumber>
        <ecNumber evidence="5">2.3.1.20</ecNumber>
    </recommendedName>
</protein>
<organism evidence="9 10">
    <name type="scientific">Sphingomonas melonis</name>
    <dbReference type="NCBI Taxonomy" id="152682"/>
    <lineage>
        <taxon>Bacteria</taxon>
        <taxon>Pseudomonadati</taxon>
        <taxon>Pseudomonadota</taxon>
        <taxon>Alphaproteobacteria</taxon>
        <taxon>Sphingomonadales</taxon>
        <taxon>Sphingomonadaceae</taxon>
        <taxon>Sphingomonas</taxon>
    </lineage>
</organism>
<reference evidence="9 10" key="1">
    <citation type="submission" date="2020-07" db="EMBL/GenBank/DDBJ databases">
        <authorList>
            <person name="Partida-Martinez L."/>
            <person name="Huntemann M."/>
            <person name="Clum A."/>
            <person name="Wang J."/>
            <person name="Palaniappan K."/>
            <person name="Ritter S."/>
            <person name="Chen I.-M."/>
            <person name="Stamatis D."/>
            <person name="Reddy T."/>
            <person name="O'Malley R."/>
            <person name="Daum C."/>
            <person name="Shapiro N."/>
            <person name="Ivanova N."/>
            <person name="Kyrpides N."/>
            <person name="Woyke T."/>
        </authorList>
    </citation>
    <scope>NUCLEOTIDE SEQUENCE [LARGE SCALE GENOMIC DNA]</scope>
    <source>
        <strain evidence="9 10">AS2.3</strain>
    </source>
</reference>
<proteinExistence type="inferred from homology"/>
<evidence type="ECO:0000256" key="5">
    <source>
        <dbReference type="ARBA" id="ARBA00013244"/>
    </source>
</evidence>
<dbReference type="InterPro" id="IPR029058">
    <property type="entry name" value="AB_hydrolase_fold"/>
</dbReference>
<dbReference type="Pfam" id="PF00756">
    <property type="entry name" value="Esterase"/>
    <property type="match status" value="1"/>
</dbReference>
<dbReference type="GO" id="GO:0016788">
    <property type="term" value="F:hydrolase activity, acting on ester bonds"/>
    <property type="evidence" value="ECO:0007669"/>
    <property type="project" value="TreeGrafter"/>
</dbReference>
<dbReference type="GO" id="GO:0004144">
    <property type="term" value="F:diacylglycerol O-acyltransferase activity"/>
    <property type="evidence" value="ECO:0007669"/>
    <property type="project" value="UniProtKB-EC"/>
</dbReference>
<dbReference type="InterPro" id="IPR006311">
    <property type="entry name" value="TAT_signal"/>
</dbReference>
<dbReference type="EMBL" id="JACCBY010000004">
    <property type="protein sequence ID" value="NYD91087.1"/>
    <property type="molecule type" value="Genomic_DNA"/>
</dbReference>
<dbReference type="PANTHER" id="PTHR40841:SF2">
    <property type="entry name" value="SIDEROPHORE-DEGRADING ESTERASE (EUROFUNG)"/>
    <property type="match status" value="1"/>
</dbReference>
<evidence type="ECO:0000256" key="2">
    <source>
        <dbReference type="ARBA" id="ARBA00005622"/>
    </source>
</evidence>
<dbReference type="PROSITE" id="PS51318">
    <property type="entry name" value="TAT"/>
    <property type="match status" value="1"/>
</dbReference>
<comment type="caution">
    <text evidence="9">The sequence shown here is derived from an EMBL/GenBank/DDBJ whole genome shotgun (WGS) entry which is preliminary data.</text>
</comment>